<keyword evidence="2" id="KW-0479">Metal-binding</keyword>
<dbReference type="SUPFAM" id="SSF53649">
    <property type="entry name" value="Alkaline phosphatase-like"/>
    <property type="match status" value="1"/>
</dbReference>
<keyword evidence="7" id="KW-1185">Reference proteome</keyword>
<reference evidence="6 7" key="1">
    <citation type="submission" date="2019-02" db="EMBL/GenBank/DDBJ databases">
        <title>Deep-cultivation of Planctomycetes and their phenomic and genomic characterization uncovers novel biology.</title>
        <authorList>
            <person name="Wiegand S."/>
            <person name="Jogler M."/>
            <person name="Boedeker C."/>
            <person name="Pinto D."/>
            <person name="Vollmers J."/>
            <person name="Rivas-Marin E."/>
            <person name="Kohn T."/>
            <person name="Peeters S.H."/>
            <person name="Heuer A."/>
            <person name="Rast P."/>
            <person name="Oberbeckmann S."/>
            <person name="Bunk B."/>
            <person name="Jeske O."/>
            <person name="Meyerdierks A."/>
            <person name="Storesund J.E."/>
            <person name="Kallscheuer N."/>
            <person name="Luecker S."/>
            <person name="Lage O.M."/>
            <person name="Pohl T."/>
            <person name="Merkel B.J."/>
            <person name="Hornburger P."/>
            <person name="Mueller R.-W."/>
            <person name="Bruemmer F."/>
            <person name="Labrenz M."/>
            <person name="Spormann A.M."/>
            <person name="Op den Camp H."/>
            <person name="Overmann J."/>
            <person name="Amann R."/>
            <person name="Jetten M.S.M."/>
            <person name="Mascher T."/>
            <person name="Medema M.H."/>
            <person name="Devos D.P."/>
            <person name="Kaster A.-K."/>
            <person name="Ovreas L."/>
            <person name="Rohde M."/>
            <person name="Galperin M.Y."/>
            <person name="Jogler C."/>
        </authorList>
    </citation>
    <scope>NUCLEOTIDE SEQUENCE [LARGE SCALE GENOMIC DNA]</scope>
    <source>
        <strain evidence="6 7">CA12</strain>
    </source>
</reference>
<feature type="domain" description="Sulfatase N-terminal" evidence="5">
    <location>
        <begin position="35"/>
        <end position="382"/>
    </location>
</feature>
<dbReference type="GO" id="GO:0046872">
    <property type="term" value="F:metal ion binding"/>
    <property type="evidence" value="ECO:0007669"/>
    <property type="project" value="UniProtKB-KW"/>
</dbReference>
<gene>
    <name evidence="6" type="primary">betC_3</name>
    <name evidence="6" type="ORF">CA12_06360</name>
</gene>
<dbReference type="GO" id="GO:0047753">
    <property type="term" value="F:choline-sulfatase activity"/>
    <property type="evidence" value="ECO:0007669"/>
    <property type="project" value="UniProtKB-EC"/>
</dbReference>
<keyword evidence="4" id="KW-0106">Calcium</keyword>
<evidence type="ECO:0000256" key="2">
    <source>
        <dbReference type="ARBA" id="ARBA00022723"/>
    </source>
</evidence>
<dbReference type="Gene3D" id="3.40.720.10">
    <property type="entry name" value="Alkaline Phosphatase, subunit A"/>
    <property type="match status" value="1"/>
</dbReference>
<dbReference type="KEGG" id="acaf:CA12_06360"/>
<dbReference type="InterPro" id="IPR000917">
    <property type="entry name" value="Sulfatase_N"/>
</dbReference>
<dbReference type="AlphaFoldDB" id="A0A517P5B6"/>
<dbReference type="Proteomes" id="UP000318741">
    <property type="component" value="Chromosome"/>
</dbReference>
<dbReference type="GO" id="GO:0004065">
    <property type="term" value="F:arylsulfatase activity"/>
    <property type="evidence" value="ECO:0007669"/>
    <property type="project" value="TreeGrafter"/>
</dbReference>
<dbReference type="InterPro" id="IPR017850">
    <property type="entry name" value="Alkaline_phosphatase_core_sf"/>
</dbReference>
<protein>
    <submittedName>
        <fullName evidence="6">Choline-sulfatase</fullName>
        <ecNumber evidence="6">3.1.6.6</ecNumber>
    </submittedName>
</protein>
<proteinExistence type="inferred from homology"/>
<evidence type="ECO:0000256" key="3">
    <source>
        <dbReference type="ARBA" id="ARBA00022801"/>
    </source>
</evidence>
<dbReference type="OrthoDB" id="9783154at2"/>
<comment type="similarity">
    <text evidence="1">Belongs to the sulfatase family.</text>
</comment>
<evidence type="ECO:0000313" key="7">
    <source>
        <dbReference type="Proteomes" id="UP000318741"/>
    </source>
</evidence>
<evidence type="ECO:0000313" key="6">
    <source>
        <dbReference type="EMBL" id="QDT14561.1"/>
    </source>
</evidence>
<dbReference type="CDD" id="cd16143">
    <property type="entry name" value="ARS_like"/>
    <property type="match status" value="1"/>
</dbReference>
<name>A0A517P5B6_9PLAN</name>
<dbReference type="InterPro" id="IPR050738">
    <property type="entry name" value="Sulfatase"/>
</dbReference>
<dbReference type="RefSeq" id="WP_145357444.1">
    <property type="nucleotide sequence ID" value="NZ_CP036265.1"/>
</dbReference>
<dbReference type="Pfam" id="PF00884">
    <property type="entry name" value="Sulfatase"/>
    <property type="match status" value="1"/>
</dbReference>
<sequence>MSLFVLLAAAVLAPADPAGPAAQQPAADRPADARPNVVVILADDMGWGDLGANNPDSKIPTPHLDELAARGLRLTDAHSPAAWCTPTRYSLLTGRYSRRGRPWDWNERPQIPEGTPTLGSVFADAGYRTAMVGKWHLGFEGPDGKPLSEERTGEHRGGPVDRGFADYFGIPASLDIPPYYFLHHRAAVDPPSRHVADSASPGWSPIQGNFWRAGGSAPAFEHQKVLPAFRDAAVAAVTNPTKMGEPFMLYVTLASPHTPWAVKGDPADYQGGVGLYGQFVHETDAAVGTILAALDEAGMTENTLVVFTSDNGPVWYDEDEAQYGHASAGPYRGMKGDAWEGGHRVPFFVAGPGVAGLGVAGGTSDALTLHTDLLPTLAAACGVDLPAGAAPDGVNQWPVWSGQTSTAPRTEALLEATGERDFVRLDDAEGRWKLIPWRGSGGFSKPKIERPQPGEPVGQLYNLATDPGERDNRYDDRPEKVAALTAALKRLQATSAPAEAN</sequence>
<dbReference type="PROSITE" id="PS00149">
    <property type="entry name" value="SULFATASE_2"/>
    <property type="match status" value="1"/>
</dbReference>
<keyword evidence="3 6" id="KW-0378">Hydrolase</keyword>
<dbReference type="EMBL" id="CP036265">
    <property type="protein sequence ID" value="QDT14561.1"/>
    <property type="molecule type" value="Genomic_DNA"/>
</dbReference>
<dbReference type="PANTHER" id="PTHR42693:SF53">
    <property type="entry name" value="ENDO-4-O-SULFATASE"/>
    <property type="match status" value="1"/>
</dbReference>
<organism evidence="6 7">
    <name type="scientific">Alienimonas californiensis</name>
    <dbReference type="NCBI Taxonomy" id="2527989"/>
    <lineage>
        <taxon>Bacteria</taxon>
        <taxon>Pseudomonadati</taxon>
        <taxon>Planctomycetota</taxon>
        <taxon>Planctomycetia</taxon>
        <taxon>Planctomycetales</taxon>
        <taxon>Planctomycetaceae</taxon>
        <taxon>Alienimonas</taxon>
    </lineage>
</organism>
<evidence type="ECO:0000256" key="1">
    <source>
        <dbReference type="ARBA" id="ARBA00008779"/>
    </source>
</evidence>
<dbReference type="Gene3D" id="3.30.1120.10">
    <property type="match status" value="1"/>
</dbReference>
<dbReference type="EC" id="3.1.6.6" evidence="6"/>
<evidence type="ECO:0000259" key="5">
    <source>
        <dbReference type="Pfam" id="PF00884"/>
    </source>
</evidence>
<evidence type="ECO:0000256" key="4">
    <source>
        <dbReference type="ARBA" id="ARBA00022837"/>
    </source>
</evidence>
<dbReference type="PANTHER" id="PTHR42693">
    <property type="entry name" value="ARYLSULFATASE FAMILY MEMBER"/>
    <property type="match status" value="1"/>
</dbReference>
<dbReference type="InterPro" id="IPR024607">
    <property type="entry name" value="Sulfatase_CS"/>
</dbReference>
<accession>A0A517P5B6</accession>